<evidence type="ECO:0000313" key="1">
    <source>
        <dbReference type="EMBL" id="QJA50217.1"/>
    </source>
</evidence>
<reference evidence="1" key="1">
    <citation type="submission" date="2020-03" db="EMBL/GenBank/DDBJ databases">
        <title>The deep terrestrial virosphere.</title>
        <authorList>
            <person name="Holmfeldt K."/>
            <person name="Nilsson E."/>
            <person name="Simone D."/>
            <person name="Lopez-Fernandez M."/>
            <person name="Wu X."/>
            <person name="de Brujin I."/>
            <person name="Lundin D."/>
            <person name="Andersson A."/>
            <person name="Bertilsson S."/>
            <person name="Dopson M."/>
        </authorList>
    </citation>
    <scope>NUCLEOTIDE SEQUENCE</scope>
    <source>
        <strain evidence="1">TM448A01641</strain>
    </source>
</reference>
<dbReference type="EMBL" id="MT144181">
    <property type="protein sequence ID" value="QJA50217.1"/>
    <property type="molecule type" value="Genomic_DNA"/>
</dbReference>
<accession>A0A6H1ZSD0</accession>
<proteinExistence type="predicted"/>
<name>A0A6H1ZSD0_9ZZZZ</name>
<gene>
    <name evidence="1" type="ORF">TM448A01641_0013</name>
</gene>
<protein>
    <submittedName>
        <fullName evidence="1">Uncharacterized protein</fullName>
    </submittedName>
</protein>
<sequence length="60" mass="7180">MQKEKIEKELFETVYQWGRVGVAVDETCETYQRLLSELRLEILFEASELRRKTDGLLKIF</sequence>
<dbReference type="AlphaFoldDB" id="A0A6H1ZSD0"/>
<organism evidence="1">
    <name type="scientific">viral metagenome</name>
    <dbReference type="NCBI Taxonomy" id="1070528"/>
    <lineage>
        <taxon>unclassified sequences</taxon>
        <taxon>metagenomes</taxon>
        <taxon>organismal metagenomes</taxon>
    </lineage>
</organism>